<reference evidence="2" key="1">
    <citation type="submission" date="2020-05" db="EMBL/GenBank/DDBJ databases">
        <title>WGS assembly of Panicum virgatum.</title>
        <authorList>
            <person name="Lovell J.T."/>
            <person name="Jenkins J."/>
            <person name="Shu S."/>
            <person name="Juenger T.E."/>
            <person name="Schmutz J."/>
        </authorList>
    </citation>
    <scope>NUCLEOTIDE SEQUENCE</scope>
    <source>
        <strain evidence="2">AP13</strain>
    </source>
</reference>
<feature type="compositionally biased region" description="Basic and acidic residues" evidence="1">
    <location>
        <begin position="57"/>
        <end position="70"/>
    </location>
</feature>
<accession>A0A8T0RKN7</accession>
<evidence type="ECO:0000256" key="1">
    <source>
        <dbReference type="SAM" id="MobiDB-lite"/>
    </source>
</evidence>
<feature type="region of interest" description="Disordered" evidence="1">
    <location>
        <begin position="1"/>
        <end position="192"/>
    </location>
</feature>
<name>A0A8T0RKN7_PANVG</name>
<dbReference type="Proteomes" id="UP000823388">
    <property type="component" value="Chromosome 6K"/>
</dbReference>
<feature type="compositionally biased region" description="Basic and acidic residues" evidence="1">
    <location>
        <begin position="106"/>
        <end position="116"/>
    </location>
</feature>
<evidence type="ECO:0000313" key="3">
    <source>
        <dbReference type="Proteomes" id="UP000823388"/>
    </source>
</evidence>
<gene>
    <name evidence="2" type="ORF">PVAP13_6KG394201</name>
</gene>
<keyword evidence="3" id="KW-1185">Reference proteome</keyword>
<feature type="compositionally biased region" description="Basic and acidic residues" evidence="1">
    <location>
        <begin position="138"/>
        <end position="192"/>
    </location>
</feature>
<dbReference type="AlphaFoldDB" id="A0A8T0RKN7"/>
<protein>
    <submittedName>
        <fullName evidence="2">Uncharacterized protein</fullName>
    </submittedName>
</protein>
<feature type="compositionally biased region" description="Gly residues" evidence="1">
    <location>
        <begin position="13"/>
        <end position="23"/>
    </location>
</feature>
<feature type="compositionally biased region" description="Low complexity" evidence="1">
    <location>
        <begin position="27"/>
        <end position="38"/>
    </location>
</feature>
<feature type="compositionally biased region" description="Basic residues" evidence="1">
    <location>
        <begin position="71"/>
        <end position="92"/>
    </location>
</feature>
<organism evidence="2 3">
    <name type="scientific">Panicum virgatum</name>
    <name type="common">Blackwell switchgrass</name>
    <dbReference type="NCBI Taxonomy" id="38727"/>
    <lineage>
        <taxon>Eukaryota</taxon>
        <taxon>Viridiplantae</taxon>
        <taxon>Streptophyta</taxon>
        <taxon>Embryophyta</taxon>
        <taxon>Tracheophyta</taxon>
        <taxon>Spermatophyta</taxon>
        <taxon>Magnoliopsida</taxon>
        <taxon>Liliopsida</taxon>
        <taxon>Poales</taxon>
        <taxon>Poaceae</taxon>
        <taxon>PACMAD clade</taxon>
        <taxon>Panicoideae</taxon>
        <taxon>Panicodae</taxon>
        <taxon>Paniceae</taxon>
        <taxon>Panicinae</taxon>
        <taxon>Panicum</taxon>
        <taxon>Panicum sect. Hiantes</taxon>
    </lineage>
</organism>
<evidence type="ECO:0000313" key="2">
    <source>
        <dbReference type="EMBL" id="KAG2585526.1"/>
    </source>
</evidence>
<proteinExistence type="predicted"/>
<dbReference type="EMBL" id="CM029047">
    <property type="protein sequence ID" value="KAG2585526.1"/>
    <property type="molecule type" value="Genomic_DNA"/>
</dbReference>
<sequence>MGIRSSEPWTHSKGGGGRPGGDGTAARRLSGRLSTSRGETASEEEAGVTAGRSIHGSQREPRRGAAEARARGRSTRGAAWRRRRHGSARRRWVSAGSIRRSARSSDPCDGRGEGGARGRAGAGLKAGDRTGTLVQRAILDHPRTDDEGVSSRDIDRDRDRDREEKRRDRDRDRKEIEIEKRREEKRNDWECC</sequence>
<comment type="caution">
    <text evidence="2">The sequence shown here is derived from an EMBL/GenBank/DDBJ whole genome shotgun (WGS) entry which is preliminary data.</text>
</comment>